<keyword evidence="2" id="KW-1185">Reference proteome</keyword>
<sequence>MPLNPSIQREIGQDGLPGEALIIEKEQLQLRRYIEGNYSKIGDVQKELAHLSMEMKLTAGPTRAGHMTQLFAFVIVCPGLGAIHTVEK</sequence>
<dbReference type="PANTHER" id="PTHR35315:SF1">
    <property type="entry name" value="RAB6-INTERACTING GOLGIN"/>
    <property type="match status" value="1"/>
</dbReference>
<gene>
    <name evidence="1" type="ORF">SAY86_017831</name>
</gene>
<accession>A0AAN7LQZ6</accession>
<reference evidence="1 2" key="1">
    <citation type="journal article" date="2023" name="Hortic Res">
        <title>Pangenome of water caltrop reveals structural variations and asymmetric subgenome divergence after allopolyploidization.</title>
        <authorList>
            <person name="Zhang X."/>
            <person name="Chen Y."/>
            <person name="Wang L."/>
            <person name="Yuan Y."/>
            <person name="Fang M."/>
            <person name="Shi L."/>
            <person name="Lu R."/>
            <person name="Comes H.P."/>
            <person name="Ma Y."/>
            <person name="Chen Y."/>
            <person name="Huang G."/>
            <person name="Zhou Y."/>
            <person name="Zheng Z."/>
            <person name="Qiu Y."/>
        </authorList>
    </citation>
    <scope>NUCLEOTIDE SEQUENCE [LARGE SCALE GENOMIC DNA]</scope>
    <source>
        <strain evidence="1">F231</strain>
    </source>
</reference>
<dbReference type="AlphaFoldDB" id="A0AAN7LQZ6"/>
<name>A0AAN7LQZ6_TRANT</name>
<proteinExistence type="predicted"/>
<dbReference type="EMBL" id="JAXQNO010000010">
    <property type="protein sequence ID" value="KAK4790527.1"/>
    <property type="molecule type" value="Genomic_DNA"/>
</dbReference>
<protein>
    <submittedName>
        <fullName evidence="1">Uncharacterized protein</fullName>
    </submittedName>
</protein>
<evidence type="ECO:0000313" key="1">
    <source>
        <dbReference type="EMBL" id="KAK4790527.1"/>
    </source>
</evidence>
<dbReference type="PANTHER" id="PTHR35315">
    <property type="entry name" value="ACI13"/>
    <property type="match status" value="1"/>
</dbReference>
<evidence type="ECO:0000313" key="2">
    <source>
        <dbReference type="Proteomes" id="UP001346149"/>
    </source>
</evidence>
<dbReference type="Proteomes" id="UP001346149">
    <property type="component" value="Unassembled WGS sequence"/>
</dbReference>
<comment type="caution">
    <text evidence="1">The sequence shown here is derived from an EMBL/GenBank/DDBJ whole genome shotgun (WGS) entry which is preliminary data.</text>
</comment>
<organism evidence="1 2">
    <name type="scientific">Trapa natans</name>
    <name type="common">Water chestnut</name>
    <dbReference type="NCBI Taxonomy" id="22666"/>
    <lineage>
        <taxon>Eukaryota</taxon>
        <taxon>Viridiplantae</taxon>
        <taxon>Streptophyta</taxon>
        <taxon>Embryophyta</taxon>
        <taxon>Tracheophyta</taxon>
        <taxon>Spermatophyta</taxon>
        <taxon>Magnoliopsida</taxon>
        <taxon>eudicotyledons</taxon>
        <taxon>Gunneridae</taxon>
        <taxon>Pentapetalae</taxon>
        <taxon>rosids</taxon>
        <taxon>malvids</taxon>
        <taxon>Myrtales</taxon>
        <taxon>Lythraceae</taxon>
        <taxon>Trapa</taxon>
    </lineage>
</organism>